<dbReference type="PANTHER" id="PTHR33840:SF1">
    <property type="entry name" value="TLE1 PHOSPHOLIPASE DOMAIN-CONTAINING PROTEIN"/>
    <property type="match status" value="1"/>
</dbReference>
<dbReference type="PANTHER" id="PTHR33840">
    <property type="match status" value="1"/>
</dbReference>
<gene>
    <name evidence="2" type="ORF">GPA26_18410</name>
</gene>
<name>A0ABX1MZH0_9RHOO</name>
<evidence type="ECO:0000259" key="1">
    <source>
        <dbReference type="Pfam" id="PF09994"/>
    </source>
</evidence>
<accession>A0ABX1MZH0</accession>
<evidence type="ECO:0000313" key="2">
    <source>
        <dbReference type="EMBL" id="NMF90447.1"/>
    </source>
</evidence>
<dbReference type="Proteomes" id="UP000652074">
    <property type="component" value="Unassembled WGS sequence"/>
</dbReference>
<protein>
    <submittedName>
        <fullName evidence="2">DUF2235 domain-containing protein</fullName>
    </submittedName>
</protein>
<feature type="domain" description="T6SS Phospholipase effector Tle1-like catalytic" evidence="1">
    <location>
        <begin position="54"/>
        <end position="180"/>
    </location>
</feature>
<comment type="caution">
    <text evidence="2">The sequence shown here is derived from an EMBL/GenBank/DDBJ whole genome shotgun (WGS) entry which is preliminary data.</text>
</comment>
<evidence type="ECO:0000313" key="3">
    <source>
        <dbReference type="Proteomes" id="UP000652074"/>
    </source>
</evidence>
<organism evidence="2 3">
    <name type="scientific">Aromatoleum petrolei</name>
    <dbReference type="NCBI Taxonomy" id="76116"/>
    <lineage>
        <taxon>Bacteria</taxon>
        <taxon>Pseudomonadati</taxon>
        <taxon>Pseudomonadota</taxon>
        <taxon>Betaproteobacteria</taxon>
        <taxon>Rhodocyclales</taxon>
        <taxon>Rhodocyclaceae</taxon>
        <taxon>Aromatoleum</taxon>
    </lineage>
</organism>
<reference evidence="2 3" key="1">
    <citation type="submission" date="2019-12" db="EMBL/GenBank/DDBJ databases">
        <title>Comparative genomics gives insights into the taxonomy of the Azoarcus-Aromatoleum group and reveals separate origins of nif in the plant-associated Azoarcus and non-plant-associated Aromatoleum sub-groups.</title>
        <authorList>
            <person name="Lafos M."/>
            <person name="Maluk M."/>
            <person name="Batista M."/>
            <person name="Junghare M."/>
            <person name="Carmona M."/>
            <person name="Faoro H."/>
            <person name="Cruz L.M."/>
            <person name="Battistoni F."/>
            <person name="De Souza E."/>
            <person name="Pedrosa F."/>
            <person name="Chen W.-M."/>
            <person name="Poole P.S."/>
            <person name="Dixon R.A."/>
            <person name="James E.K."/>
        </authorList>
    </citation>
    <scope>NUCLEOTIDE SEQUENCE [LARGE SCALE GENOMIC DNA]</scope>
    <source>
        <strain evidence="2 3">ToN1</strain>
    </source>
</reference>
<sequence length="530" mass="59374">MTVRQANSPTTDEQLASAWHEGAKMRMEEQIAWCTLASTPADRIRCRLYPKLSFFFDGTGNNLYQEMAKPEGERALSNIAKLYQAAIKDKDGMEAVPTYIPGVGTPYRYANGNISPNEDKGGALGMGFGAGGEMRLEAALYEFRRILEIDWSSGALPHMQWITLSVFGFSRGATLARAFVRRLIAEQCERTADKRLMWTARNGTQVRLRIVFMGLFDTVASVGGPGLHLGWGAELAIPEGVERCLHFVSAHEVRQAFPLDSVRVGSEYPKTCEEVIYPGVHSDVGGGYFDGFQGRSNALSRIPLRDMYAEALKSGVMLRRLSDAPLEVRDEIALPPDAPLLQAYKTYMASLPTATGDSLESLLHAHRALKFLWRAALTRMNNDVRVLGALHRRVDPTLCDTVAAQNNHRTCSPTSWTYELPRKPDVQAKQLLAEHRRLVRQMPAIRDPVVWHGDTKWNRQRSPYEDLIVAAWDDQSGLPEEVDAFMADHVHDSVAHFTDWPCALHDPRAIFCDETRILAEREKRRSTAHA</sequence>
<dbReference type="InterPro" id="IPR018712">
    <property type="entry name" value="Tle1-like_cat"/>
</dbReference>
<dbReference type="EMBL" id="WTVR01000042">
    <property type="protein sequence ID" value="NMF90447.1"/>
    <property type="molecule type" value="Genomic_DNA"/>
</dbReference>
<dbReference type="Pfam" id="PF09994">
    <property type="entry name" value="T6SS_Tle1-like_cat"/>
    <property type="match status" value="2"/>
</dbReference>
<proteinExistence type="predicted"/>
<feature type="domain" description="T6SS Phospholipase effector Tle1-like catalytic" evidence="1">
    <location>
        <begin position="200"/>
        <end position="310"/>
    </location>
</feature>
<dbReference type="RefSeq" id="WP_169207788.1">
    <property type="nucleotide sequence ID" value="NZ_CP059560.1"/>
</dbReference>
<keyword evidence="3" id="KW-1185">Reference proteome</keyword>